<reference evidence="4" key="1">
    <citation type="submission" date="2016-06" db="EMBL/GenBank/DDBJ databases">
        <title>Parallel loss of symbiosis genes in relatives of nitrogen-fixing non-legume Parasponia.</title>
        <authorList>
            <person name="Van Velzen R."/>
            <person name="Holmer R."/>
            <person name="Bu F."/>
            <person name="Rutten L."/>
            <person name="Van Zeijl A."/>
            <person name="Liu W."/>
            <person name="Santuari L."/>
            <person name="Cao Q."/>
            <person name="Sharma T."/>
            <person name="Shen D."/>
            <person name="Roswanjaya Y."/>
            <person name="Wardhani T."/>
            <person name="Kalhor M.S."/>
            <person name="Jansen J."/>
            <person name="Van den Hoogen J."/>
            <person name="Gungor B."/>
            <person name="Hartog M."/>
            <person name="Hontelez J."/>
            <person name="Verver J."/>
            <person name="Yang W.-C."/>
            <person name="Schijlen E."/>
            <person name="Repin R."/>
            <person name="Schilthuizen M."/>
            <person name="Schranz E."/>
            <person name="Heidstra R."/>
            <person name="Miyata K."/>
            <person name="Fedorova E."/>
            <person name="Kohlen W."/>
            <person name="Bisseling T."/>
            <person name="Smit S."/>
            <person name="Geurts R."/>
        </authorList>
    </citation>
    <scope>NUCLEOTIDE SEQUENCE [LARGE SCALE GENOMIC DNA]</scope>
    <source>
        <strain evidence="4">cv. RG33-2</strain>
    </source>
</reference>
<comment type="caution">
    <text evidence="3">The sequence shown here is derived from an EMBL/GenBank/DDBJ whole genome shotgun (WGS) entry which is preliminary data.</text>
</comment>
<keyword evidence="2" id="KW-1133">Transmembrane helix</keyword>
<sequence>MSVWNGTLSQRRNLNPTRSRQGTPGMTNCFVCVRVSHSAKFDPLKNYDVLAWAFVGPSSLLISWAFVLSGSRAQAMSLVVGPFVTASHRPVVGYR</sequence>
<evidence type="ECO:0000313" key="3">
    <source>
        <dbReference type="EMBL" id="PON87425.1"/>
    </source>
</evidence>
<dbReference type="Proteomes" id="UP000237000">
    <property type="component" value="Unassembled WGS sequence"/>
</dbReference>
<keyword evidence="2" id="KW-0472">Membrane</keyword>
<evidence type="ECO:0000256" key="2">
    <source>
        <dbReference type="SAM" id="Phobius"/>
    </source>
</evidence>
<protein>
    <submittedName>
        <fullName evidence="3">Uncharacterized protein</fullName>
    </submittedName>
</protein>
<dbReference type="OrthoDB" id="10400244at2759"/>
<evidence type="ECO:0000313" key="4">
    <source>
        <dbReference type="Proteomes" id="UP000237000"/>
    </source>
</evidence>
<feature type="transmembrane region" description="Helical" evidence="2">
    <location>
        <begin position="49"/>
        <end position="68"/>
    </location>
</feature>
<gene>
    <name evidence="3" type="ORF">TorRG33x02_167780</name>
</gene>
<organism evidence="3 4">
    <name type="scientific">Trema orientale</name>
    <name type="common">Charcoal tree</name>
    <name type="synonym">Celtis orientalis</name>
    <dbReference type="NCBI Taxonomy" id="63057"/>
    <lineage>
        <taxon>Eukaryota</taxon>
        <taxon>Viridiplantae</taxon>
        <taxon>Streptophyta</taxon>
        <taxon>Embryophyta</taxon>
        <taxon>Tracheophyta</taxon>
        <taxon>Spermatophyta</taxon>
        <taxon>Magnoliopsida</taxon>
        <taxon>eudicotyledons</taxon>
        <taxon>Gunneridae</taxon>
        <taxon>Pentapetalae</taxon>
        <taxon>rosids</taxon>
        <taxon>fabids</taxon>
        <taxon>Rosales</taxon>
        <taxon>Cannabaceae</taxon>
        <taxon>Trema</taxon>
    </lineage>
</organism>
<dbReference type="EMBL" id="JXTC01000117">
    <property type="protein sequence ID" value="PON87425.1"/>
    <property type="molecule type" value="Genomic_DNA"/>
</dbReference>
<keyword evidence="2" id="KW-0812">Transmembrane</keyword>
<evidence type="ECO:0000256" key="1">
    <source>
        <dbReference type="SAM" id="MobiDB-lite"/>
    </source>
</evidence>
<dbReference type="AlphaFoldDB" id="A0A2P5EPM6"/>
<accession>A0A2P5EPM6</accession>
<dbReference type="InParanoid" id="A0A2P5EPM6"/>
<name>A0A2P5EPM6_TREOI</name>
<proteinExistence type="predicted"/>
<feature type="region of interest" description="Disordered" evidence="1">
    <location>
        <begin position="1"/>
        <end position="21"/>
    </location>
</feature>
<keyword evidence="4" id="KW-1185">Reference proteome</keyword>